<evidence type="ECO:0000313" key="1">
    <source>
        <dbReference type="EMBL" id="JAG31570.1"/>
    </source>
</evidence>
<name>A0A0A9YPX5_LYGHE</name>
<reference evidence="1" key="1">
    <citation type="journal article" date="2014" name="PLoS ONE">
        <title>Transcriptome-Based Identification of ABC Transporters in the Western Tarnished Plant Bug Lygus hesperus.</title>
        <authorList>
            <person name="Hull J.J."/>
            <person name="Chaney K."/>
            <person name="Geib S.M."/>
            <person name="Fabrick J.A."/>
            <person name="Brent C.S."/>
            <person name="Walsh D."/>
            <person name="Lavine L.C."/>
        </authorList>
    </citation>
    <scope>NUCLEOTIDE SEQUENCE</scope>
</reference>
<dbReference type="AlphaFoldDB" id="A0A0A9YPX5"/>
<evidence type="ECO:0000313" key="2">
    <source>
        <dbReference type="EMBL" id="JAQ10180.1"/>
    </source>
</evidence>
<gene>
    <name evidence="1" type="ORF">CM83_16887</name>
    <name evidence="2" type="ORF">g.22581</name>
</gene>
<reference evidence="1" key="2">
    <citation type="submission" date="2014-07" db="EMBL/GenBank/DDBJ databases">
        <authorList>
            <person name="Hull J."/>
        </authorList>
    </citation>
    <scope>NUCLEOTIDE SEQUENCE</scope>
</reference>
<reference evidence="2" key="3">
    <citation type="journal article" date="2016" name="Gigascience">
        <title>De novo construction of an expanded transcriptome assembly for the western tarnished plant bug, Lygus hesperus.</title>
        <authorList>
            <person name="Tassone E.E."/>
            <person name="Geib S.M."/>
            <person name="Hall B."/>
            <person name="Fabrick J.A."/>
            <person name="Brent C.S."/>
            <person name="Hull J.J."/>
        </authorList>
    </citation>
    <scope>NUCLEOTIDE SEQUENCE</scope>
</reference>
<protein>
    <submittedName>
        <fullName evidence="1">Uncharacterized protein</fullName>
    </submittedName>
</protein>
<organism evidence="1">
    <name type="scientific">Lygus hesperus</name>
    <name type="common">Western plant bug</name>
    <dbReference type="NCBI Taxonomy" id="30085"/>
    <lineage>
        <taxon>Eukaryota</taxon>
        <taxon>Metazoa</taxon>
        <taxon>Ecdysozoa</taxon>
        <taxon>Arthropoda</taxon>
        <taxon>Hexapoda</taxon>
        <taxon>Insecta</taxon>
        <taxon>Pterygota</taxon>
        <taxon>Neoptera</taxon>
        <taxon>Paraneoptera</taxon>
        <taxon>Hemiptera</taxon>
        <taxon>Heteroptera</taxon>
        <taxon>Panheteroptera</taxon>
        <taxon>Cimicomorpha</taxon>
        <taxon>Miridae</taxon>
        <taxon>Mirini</taxon>
        <taxon>Lygus</taxon>
    </lineage>
</organism>
<dbReference type="EMBL" id="GBHO01012034">
    <property type="protein sequence ID" value="JAG31570.1"/>
    <property type="molecule type" value="Transcribed_RNA"/>
</dbReference>
<sequence length="250" mass="26869">MGAGSIEVCAFNSQPVSPPPLVFRCAFVPPLYDPAPLLFRCCTSIIIDDPVSVELKNPPTRGVGGDLRFVEFIVFPPSYSVLLFVVRLQPPTPVPAVLFATVFLPLFVVRIKFGSGNSVSVWQGLYIALRCAVCFPTHAPSPLAPYYMFLFHGFVCIVSPTPFTALPPMLVPLLLTPPFCYGLVLVGMDAGDELYGDCSVWLTLLRWYPIPPPTSSCGDVPCPYGGDGGGSVTGRELVAATPSRVGMLLL</sequence>
<dbReference type="EMBL" id="GDHC01008449">
    <property type="protein sequence ID" value="JAQ10180.1"/>
    <property type="molecule type" value="Transcribed_RNA"/>
</dbReference>
<proteinExistence type="predicted"/>
<accession>A0A0A9YPX5</accession>